<gene>
    <name evidence="1" type="ORF">F503_01340</name>
</gene>
<organism evidence="1 2">
    <name type="scientific">Ophiostoma piceae (strain UAMH 11346)</name>
    <name type="common">Sap stain fungus</name>
    <dbReference type="NCBI Taxonomy" id="1262450"/>
    <lineage>
        <taxon>Eukaryota</taxon>
        <taxon>Fungi</taxon>
        <taxon>Dikarya</taxon>
        <taxon>Ascomycota</taxon>
        <taxon>Pezizomycotina</taxon>
        <taxon>Sordariomycetes</taxon>
        <taxon>Sordariomycetidae</taxon>
        <taxon>Ophiostomatales</taxon>
        <taxon>Ophiostomataceae</taxon>
        <taxon>Ophiostoma</taxon>
    </lineage>
</organism>
<keyword evidence="2" id="KW-1185">Reference proteome</keyword>
<evidence type="ECO:0000313" key="2">
    <source>
        <dbReference type="Proteomes" id="UP000016923"/>
    </source>
</evidence>
<sequence length="210" mass="22538">MTLLVGLTLEPAASDCTRAELKSVAYSYLSSAVAGKMPANIATANFTCSEADEAIGIIKGILAHPINFDFNRTFIDTIECAAFVKLNAAGNKVPYATLARVYLPPSNTSKISSTQSVVPKSGNWAFSAADRLTADKPKKWDAIPDGKHDTREVMTAAADVSWVTVPRHRPLASRARSSQAAPLRFAGSVGQYMQYATSSPDFQDIESAYN</sequence>
<proteinExistence type="predicted"/>
<dbReference type="Proteomes" id="UP000016923">
    <property type="component" value="Unassembled WGS sequence"/>
</dbReference>
<dbReference type="VEuPathDB" id="FungiDB:F503_01340"/>
<dbReference type="eggNOG" id="ENOG502SMJW">
    <property type="taxonomic scope" value="Eukaryota"/>
</dbReference>
<accession>S3BY03</accession>
<dbReference type="EMBL" id="KE148161">
    <property type="protein sequence ID" value="EPE04336.1"/>
    <property type="molecule type" value="Genomic_DNA"/>
</dbReference>
<protein>
    <submittedName>
        <fullName evidence="1">Uncharacterized protein</fullName>
    </submittedName>
</protein>
<dbReference type="AlphaFoldDB" id="S3BY03"/>
<dbReference type="HOGENOM" id="CLU_1310466_0_0_1"/>
<name>S3BY03_OPHP1</name>
<evidence type="ECO:0000313" key="1">
    <source>
        <dbReference type="EMBL" id="EPE04336.1"/>
    </source>
</evidence>
<dbReference type="OrthoDB" id="3515051at2759"/>
<reference evidence="1 2" key="1">
    <citation type="journal article" date="2013" name="BMC Genomics">
        <title>The genome and transcriptome of the pine saprophyte Ophiostoma piceae, and a comparison with the bark beetle-associated pine pathogen Grosmannia clavigera.</title>
        <authorList>
            <person name="Haridas S."/>
            <person name="Wang Y."/>
            <person name="Lim L."/>
            <person name="Massoumi Alamouti S."/>
            <person name="Jackman S."/>
            <person name="Docking R."/>
            <person name="Robertson G."/>
            <person name="Birol I."/>
            <person name="Bohlmann J."/>
            <person name="Breuil C."/>
        </authorList>
    </citation>
    <scope>NUCLEOTIDE SEQUENCE [LARGE SCALE GENOMIC DNA]</scope>
    <source>
        <strain evidence="1 2">UAMH 11346</strain>
    </source>
</reference>